<dbReference type="Gene3D" id="2.60.40.2280">
    <property type="entry name" value="Heavy-metal resistance protein CzcE"/>
    <property type="match status" value="1"/>
</dbReference>
<sequence>MTSQKPSIASFMLGVAALLATSVAWSADKLESTNPAGWSQQAQIQVAAQHDHGARAGLSSLSAIKPGPEASLFGSEAPAGSTSRVVDVAPGLKYVNVDSGETVTFKSGASEITFAFAQLDRNKAVALNVLFPELPGGQGVWVYIEQSELYIGG</sequence>
<protein>
    <submittedName>
        <fullName evidence="1">CzcE family metal-binding protein</fullName>
    </submittedName>
</protein>
<dbReference type="GeneID" id="92822699"/>
<dbReference type="EMBL" id="CP037901">
    <property type="protein sequence ID" value="QBP13416.1"/>
    <property type="molecule type" value="Genomic_DNA"/>
</dbReference>
<gene>
    <name evidence="1" type="ORF">DDF84_027740</name>
</gene>
<dbReference type="Proteomes" id="UP000253772">
    <property type="component" value="Chromosome c2"/>
</dbReference>
<dbReference type="InterPro" id="IPR031560">
    <property type="entry name" value="CzcE"/>
</dbReference>
<proteinExistence type="predicted"/>
<dbReference type="AlphaFoldDB" id="A0A132HV12"/>
<dbReference type="SMR" id="A0A132HV12"/>
<organism evidence="1 2">
    <name type="scientific">Cupriavidus metallidurans</name>
    <dbReference type="NCBI Taxonomy" id="119219"/>
    <lineage>
        <taxon>Bacteria</taxon>
        <taxon>Pseudomonadati</taxon>
        <taxon>Pseudomonadota</taxon>
        <taxon>Betaproteobacteria</taxon>
        <taxon>Burkholderiales</taxon>
        <taxon>Burkholderiaceae</taxon>
        <taxon>Cupriavidus</taxon>
    </lineage>
</organism>
<dbReference type="RefSeq" id="WP_011229397.1">
    <property type="nucleotide sequence ID" value="NZ_CP037901.1"/>
</dbReference>
<dbReference type="InterPro" id="IPR038674">
    <property type="entry name" value="CzcE_sf"/>
</dbReference>
<evidence type="ECO:0000313" key="1">
    <source>
        <dbReference type="EMBL" id="QBP13416.1"/>
    </source>
</evidence>
<dbReference type="Pfam" id="PF16986">
    <property type="entry name" value="CzcE"/>
    <property type="match status" value="1"/>
</dbReference>
<accession>A0A132HV12</accession>
<name>A0A132HV12_9BURK</name>
<reference evidence="1 2" key="1">
    <citation type="submission" date="2019-03" db="EMBL/GenBank/DDBJ databases">
        <title>Comparative insights into the high quality Complete genome sequence of highly metal resistant Cupriavidus metallidurans strain BS1 isolated from a gold-copper mine.</title>
        <authorList>
            <person name="Mazhar H.S."/>
            <person name="Rensing C."/>
        </authorList>
    </citation>
    <scope>NUCLEOTIDE SEQUENCE [LARGE SCALE GENOMIC DNA]</scope>
    <source>
        <strain evidence="1 2">BS1</strain>
    </source>
</reference>
<evidence type="ECO:0000313" key="2">
    <source>
        <dbReference type="Proteomes" id="UP000253772"/>
    </source>
</evidence>
<dbReference type="OrthoDB" id="8967994at2"/>